<dbReference type="InterPro" id="IPR003488">
    <property type="entry name" value="DprA"/>
</dbReference>
<dbReference type="PANTHER" id="PTHR43022">
    <property type="entry name" value="PROTEIN SMF"/>
    <property type="match status" value="1"/>
</dbReference>
<dbReference type="AlphaFoldDB" id="A0A370FR65"/>
<feature type="domain" description="DprA winged helix" evidence="4">
    <location>
        <begin position="335"/>
        <end position="385"/>
    </location>
</feature>
<comment type="similarity">
    <text evidence="1">Belongs to the DprA/Smf family.</text>
</comment>
<dbReference type="InterPro" id="IPR041614">
    <property type="entry name" value="DprA_WH"/>
</dbReference>
<dbReference type="GO" id="GO:0009294">
    <property type="term" value="P:DNA-mediated transformation"/>
    <property type="evidence" value="ECO:0007669"/>
    <property type="project" value="InterPro"/>
</dbReference>
<sequence length="393" mass="40737">MEREDLAGWLRLALAPGVGAGTARRLLTAFGWPDAVFAQPAAALEALCSPAQARALLDEQEGFAAMLDRTREWLDATGPEGAVHRIVALGDAAYPPGLLEIADPPLILYLLGPAGLVDAPLPGDGLAIVGSRNPTPQGAVDARLFARALAEAGLPIVSGLALGVDGAAHEGALEAAMAADGRLSTIAVVGTGLDRVYPARHRSLAHRIAARGVILSEQPLGTPPLTANFPRRNRLISGLSQGTLVVEAALASGSLITARCAVEQGKEVFAIPGSIHSPQSRGCHALIRQGAKLVETAADVLEELRRPAVASAPATGSLFENEGERGLEDASGRGPEDRDVLLEHLGHAPATLDALCARTGLPTPLLQARLLELELDGRVGRLPGGLFQRIELG</sequence>
<keyword evidence="6" id="KW-1185">Reference proteome</keyword>
<evidence type="ECO:0000259" key="4">
    <source>
        <dbReference type="Pfam" id="PF17782"/>
    </source>
</evidence>
<dbReference type="PANTHER" id="PTHR43022:SF1">
    <property type="entry name" value="PROTEIN SMF"/>
    <property type="match status" value="1"/>
</dbReference>
<dbReference type="Pfam" id="PF02481">
    <property type="entry name" value="DNA_processg_A"/>
    <property type="match status" value="1"/>
</dbReference>
<feature type="compositionally biased region" description="Basic and acidic residues" evidence="2">
    <location>
        <begin position="322"/>
        <end position="335"/>
    </location>
</feature>
<proteinExistence type="inferred from homology"/>
<feature type="domain" description="Smf/DprA SLOG" evidence="3">
    <location>
        <begin position="86"/>
        <end position="304"/>
    </location>
</feature>
<comment type="caution">
    <text evidence="5">The sequence shown here is derived from an EMBL/GenBank/DDBJ whole genome shotgun (WGS) entry which is preliminary data.</text>
</comment>
<accession>A0A370FR65</accession>
<dbReference type="Gene3D" id="3.40.50.450">
    <property type="match status" value="1"/>
</dbReference>
<dbReference type="Gene3D" id="1.10.10.10">
    <property type="entry name" value="Winged helix-like DNA-binding domain superfamily/Winged helix DNA-binding domain"/>
    <property type="match status" value="1"/>
</dbReference>
<dbReference type="NCBIfam" id="TIGR00732">
    <property type="entry name" value="dprA"/>
    <property type="match status" value="1"/>
</dbReference>
<evidence type="ECO:0000313" key="6">
    <source>
        <dbReference type="Proteomes" id="UP000255265"/>
    </source>
</evidence>
<organism evidence="5 6">
    <name type="scientific">Pseudacidovorax intermedius</name>
    <dbReference type="NCBI Taxonomy" id="433924"/>
    <lineage>
        <taxon>Bacteria</taxon>
        <taxon>Pseudomonadati</taxon>
        <taxon>Pseudomonadota</taxon>
        <taxon>Betaproteobacteria</taxon>
        <taxon>Burkholderiales</taxon>
        <taxon>Comamonadaceae</taxon>
        <taxon>Pseudacidovorax</taxon>
    </lineage>
</organism>
<dbReference type="Pfam" id="PF17782">
    <property type="entry name" value="WHD_DprA"/>
    <property type="match status" value="1"/>
</dbReference>
<evidence type="ECO:0000256" key="2">
    <source>
        <dbReference type="SAM" id="MobiDB-lite"/>
    </source>
</evidence>
<feature type="region of interest" description="Disordered" evidence="2">
    <location>
        <begin position="315"/>
        <end position="335"/>
    </location>
</feature>
<evidence type="ECO:0000259" key="3">
    <source>
        <dbReference type="Pfam" id="PF02481"/>
    </source>
</evidence>
<dbReference type="InterPro" id="IPR057666">
    <property type="entry name" value="DrpA_SLOG"/>
</dbReference>
<dbReference type="OrthoDB" id="9785707at2"/>
<dbReference type="InterPro" id="IPR036388">
    <property type="entry name" value="WH-like_DNA-bd_sf"/>
</dbReference>
<dbReference type="STRING" id="433924.NS331_12645"/>
<dbReference type="RefSeq" id="WP_114801637.1">
    <property type="nucleotide sequence ID" value="NZ_QQAV01000001.1"/>
</dbReference>
<name>A0A370FR65_9BURK</name>
<reference evidence="5 6" key="1">
    <citation type="submission" date="2018-07" db="EMBL/GenBank/DDBJ databases">
        <title>Genomic Encyclopedia of Type Strains, Phase IV (KMG-IV): sequencing the most valuable type-strain genomes for metagenomic binning, comparative biology and taxonomic classification.</title>
        <authorList>
            <person name="Goeker M."/>
        </authorList>
    </citation>
    <scope>NUCLEOTIDE SEQUENCE [LARGE SCALE GENOMIC DNA]</scope>
    <source>
        <strain evidence="5 6">DSM 21352</strain>
    </source>
</reference>
<dbReference type="SUPFAM" id="SSF102405">
    <property type="entry name" value="MCP/YpsA-like"/>
    <property type="match status" value="1"/>
</dbReference>
<protein>
    <submittedName>
        <fullName evidence="5">DNA protecting protein DprA</fullName>
    </submittedName>
</protein>
<evidence type="ECO:0000313" key="5">
    <source>
        <dbReference type="EMBL" id="RDI28849.1"/>
    </source>
</evidence>
<dbReference type="Proteomes" id="UP000255265">
    <property type="component" value="Unassembled WGS sequence"/>
</dbReference>
<dbReference type="EMBL" id="QQAV01000001">
    <property type="protein sequence ID" value="RDI28849.1"/>
    <property type="molecule type" value="Genomic_DNA"/>
</dbReference>
<gene>
    <name evidence="5" type="ORF">DFR41_101605</name>
</gene>
<evidence type="ECO:0000256" key="1">
    <source>
        <dbReference type="ARBA" id="ARBA00006525"/>
    </source>
</evidence>